<sequence length="99" mass="10928">MAWSPRISRNSGLKTGHAHITVVIVTCKTSPSYRFPPRIDLYTVSEFQTLTSKIPSDLKVDVVILLAVRPFLASSWVAEHSPHFCVGDAKFTVTVVTVT</sequence>
<accession>A0AAV2FUF6</accession>
<dbReference type="EMBL" id="OZ034820">
    <property type="protein sequence ID" value="CAL1401981.1"/>
    <property type="molecule type" value="Genomic_DNA"/>
</dbReference>
<evidence type="ECO:0000313" key="2">
    <source>
        <dbReference type="Proteomes" id="UP001497516"/>
    </source>
</evidence>
<evidence type="ECO:0000313" key="1">
    <source>
        <dbReference type="EMBL" id="CAL1401981.1"/>
    </source>
</evidence>
<proteinExistence type="predicted"/>
<dbReference type="AlphaFoldDB" id="A0AAV2FUF6"/>
<organism evidence="1 2">
    <name type="scientific">Linum trigynum</name>
    <dbReference type="NCBI Taxonomy" id="586398"/>
    <lineage>
        <taxon>Eukaryota</taxon>
        <taxon>Viridiplantae</taxon>
        <taxon>Streptophyta</taxon>
        <taxon>Embryophyta</taxon>
        <taxon>Tracheophyta</taxon>
        <taxon>Spermatophyta</taxon>
        <taxon>Magnoliopsida</taxon>
        <taxon>eudicotyledons</taxon>
        <taxon>Gunneridae</taxon>
        <taxon>Pentapetalae</taxon>
        <taxon>rosids</taxon>
        <taxon>fabids</taxon>
        <taxon>Malpighiales</taxon>
        <taxon>Linaceae</taxon>
        <taxon>Linum</taxon>
    </lineage>
</organism>
<keyword evidence="2" id="KW-1185">Reference proteome</keyword>
<gene>
    <name evidence="1" type="ORF">LTRI10_LOCUS42015</name>
</gene>
<reference evidence="1 2" key="1">
    <citation type="submission" date="2024-04" db="EMBL/GenBank/DDBJ databases">
        <authorList>
            <person name="Fracassetti M."/>
        </authorList>
    </citation>
    <scope>NUCLEOTIDE SEQUENCE [LARGE SCALE GENOMIC DNA]</scope>
</reference>
<protein>
    <submittedName>
        <fullName evidence="1">Uncharacterized protein</fullName>
    </submittedName>
</protein>
<dbReference type="Proteomes" id="UP001497516">
    <property type="component" value="Chromosome 7"/>
</dbReference>
<name>A0AAV2FUF6_9ROSI</name>